<evidence type="ECO:0000313" key="3">
    <source>
        <dbReference type="Proteomes" id="UP000823561"/>
    </source>
</evidence>
<dbReference type="AlphaFoldDB" id="A0AAV6HCX8"/>
<name>A0AAV6HCX8_9TELE</name>
<dbReference type="Gene3D" id="1.10.287.1490">
    <property type="match status" value="1"/>
</dbReference>
<keyword evidence="1" id="KW-0175">Coiled coil</keyword>
<organism evidence="2 3">
    <name type="scientific">Alosa alosa</name>
    <name type="common">allis shad</name>
    <dbReference type="NCBI Taxonomy" id="278164"/>
    <lineage>
        <taxon>Eukaryota</taxon>
        <taxon>Metazoa</taxon>
        <taxon>Chordata</taxon>
        <taxon>Craniata</taxon>
        <taxon>Vertebrata</taxon>
        <taxon>Euteleostomi</taxon>
        <taxon>Actinopterygii</taxon>
        <taxon>Neopterygii</taxon>
        <taxon>Teleostei</taxon>
        <taxon>Clupei</taxon>
        <taxon>Clupeiformes</taxon>
        <taxon>Clupeoidei</taxon>
        <taxon>Clupeidae</taxon>
        <taxon>Alosa</taxon>
    </lineage>
</organism>
<evidence type="ECO:0000313" key="2">
    <source>
        <dbReference type="EMBL" id="KAG5283831.1"/>
    </source>
</evidence>
<comment type="caution">
    <text evidence="2">The sequence shown here is derived from an EMBL/GenBank/DDBJ whole genome shotgun (WGS) entry which is preliminary data.</text>
</comment>
<feature type="coiled-coil region" evidence="1">
    <location>
        <begin position="153"/>
        <end position="246"/>
    </location>
</feature>
<sequence>MATNQQKVPRRCQCGWSNVTTYQGLRTHQGKAKCEGYGEAFTPSAFLTTPSQNRTSHNSHIEPSMVHKRHGEPASLRHLQQTYGISGISLEDEPQQGTLSRDWTRRDRGQWPMGKETSVTTAQPLRSVLELRREMYSEERAQGHIDPTAALKVMTSSDELETLKKENEHLKTRFEDYKAANDELEMLKKDNEHLKTRFEDYKAANEKLTATMKALEKQNGDLKIRYNELKASRESLTTKTETLKKENENFRVQACLAKTAQVKEPGRNLKQAQHPCRTCGHYITHMYNEFLANKPEQAYTTPCQQCDDGFVQLYHHYLKAKQLENDYKPPCVKCKEEYTNLCSENFYMRSSETDVHQSCQDCGHNFKQLAKILQIPTENRPIHERTKAKTSFEDTNDSCSETELREELNQLKQKEFPKALKSITSQKNSLEGKTLKVKMQWTFDIAKRDTTKKQEELQHIFPDKTPGHLQLAFSNLQTALYNCSESHHRRMIQEFIKDEQKDVSALLVKWYRLSCLMVLHNPPLLPKWDTDGLPCSLDQVQCEKAHEDTASEEKKGCHVAVKSYSS</sequence>
<keyword evidence="3" id="KW-1185">Reference proteome</keyword>
<evidence type="ECO:0000256" key="1">
    <source>
        <dbReference type="SAM" id="Coils"/>
    </source>
</evidence>
<accession>A0AAV6HCX8</accession>
<dbReference type="Proteomes" id="UP000823561">
    <property type="component" value="Chromosome 3"/>
</dbReference>
<proteinExistence type="predicted"/>
<protein>
    <submittedName>
        <fullName evidence="2">Uncharacterized protein</fullName>
    </submittedName>
</protein>
<gene>
    <name evidence="2" type="ORF">AALO_G00046620</name>
</gene>
<dbReference type="EMBL" id="JADWDJ010000003">
    <property type="protein sequence ID" value="KAG5283831.1"/>
    <property type="molecule type" value="Genomic_DNA"/>
</dbReference>
<reference evidence="2" key="1">
    <citation type="submission" date="2020-10" db="EMBL/GenBank/DDBJ databases">
        <title>Chromosome-scale genome assembly of the Allis shad, Alosa alosa.</title>
        <authorList>
            <person name="Margot Z."/>
            <person name="Christophe K."/>
            <person name="Cabau C."/>
            <person name="Louis A."/>
            <person name="Berthelot C."/>
            <person name="Parey E."/>
            <person name="Roest Crollius H."/>
            <person name="Montfort J."/>
            <person name="Robinson-Rechavi M."/>
            <person name="Bucao C."/>
            <person name="Bouchez O."/>
            <person name="Gislard M."/>
            <person name="Lluch J."/>
            <person name="Milhes M."/>
            <person name="Lampietro C."/>
            <person name="Lopez Roques C."/>
            <person name="Donnadieu C."/>
            <person name="Braasch I."/>
            <person name="Desvignes T."/>
            <person name="Postlethwait J."/>
            <person name="Bobe J."/>
            <person name="Guiguen Y."/>
        </authorList>
    </citation>
    <scope>NUCLEOTIDE SEQUENCE</scope>
    <source>
        <strain evidence="2">M-15738</strain>
        <tissue evidence="2">Blood</tissue>
    </source>
</reference>